<dbReference type="EMBL" id="JACYGY010000005">
    <property type="protein sequence ID" value="MBE9466652.1"/>
    <property type="molecule type" value="Genomic_DNA"/>
</dbReference>
<keyword evidence="1" id="KW-0472">Membrane</keyword>
<feature type="transmembrane region" description="Helical" evidence="1">
    <location>
        <begin position="280"/>
        <end position="305"/>
    </location>
</feature>
<evidence type="ECO:0000259" key="2">
    <source>
        <dbReference type="Pfam" id="PF01757"/>
    </source>
</evidence>
<dbReference type="GO" id="GO:0016746">
    <property type="term" value="F:acyltransferase activity"/>
    <property type="evidence" value="ECO:0007669"/>
    <property type="project" value="UniProtKB-KW"/>
</dbReference>
<keyword evidence="1" id="KW-1133">Transmembrane helix</keyword>
<feature type="transmembrane region" description="Helical" evidence="1">
    <location>
        <begin position="137"/>
        <end position="157"/>
    </location>
</feature>
<dbReference type="PANTHER" id="PTHR23028:SF53">
    <property type="entry name" value="ACYL_TRANSF_3 DOMAIN-CONTAINING PROTEIN"/>
    <property type="match status" value="1"/>
</dbReference>
<dbReference type="RefSeq" id="WP_194124937.1">
    <property type="nucleotide sequence ID" value="NZ_JACYGY010000005.1"/>
</dbReference>
<name>A0ABR9WMI6_9BACT</name>
<comment type="caution">
    <text evidence="3">The sequence shown here is derived from an EMBL/GenBank/DDBJ whole genome shotgun (WGS) entry which is preliminary data.</text>
</comment>
<keyword evidence="3" id="KW-0808">Transferase</keyword>
<accession>A0ABR9WMI6</accession>
<dbReference type="InterPro" id="IPR002656">
    <property type="entry name" value="Acyl_transf_3_dom"/>
</dbReference>
<reference evidence="4" key="1">
    <citation type="submission" date="2023-07" db="EMBL/GenBank/DDBJ databases">
        <title>Dyadobacter sp. nov 'subterranea' isolated from contaminted grondwater.</title>
        <authorList>
            <person name="Szabo I."/>
            <person name="Al-Omari J."/>
            <person name="Szerdahelyi S.G."/>
            <person name="Rado J."/>
        </authorList>
    </citation>
    <scope>NUCLEOTIDE SEQUENCE [LARGE SCALE GENOMIC DNA]</scope>
    <source>
        <strain evidence="4">UP-52</strain>
    </source>
</reference>
<organism evidence="3 4">
    <name type="scientific">Dyadobacter subterraneus</name>
    <dbReference type="NCBI Taxonomy" id="2773304"/>
    <lineage>
        <taxon>Bacteria</taxon>
        <taxon>Pseudomonadati</taxon>
        <taxon>Bacteroidota</taxon>
        <taxon>Cytophagia</taxon>
        <taxon>Cytophagales</taxon>
        <taxon>Spirosomataceae</taxon>
        <taxon>Dyadobacter</taxon>
    </lineage>
</organism>
<gene>
    <name evidence="3" type="ORF">IEE83_32730</name>
</gene>
<keyword evidence="1" id="KW-0812">Transmembrane</keyword>
<feature type="transmembrane region" description="Helical" evidence="1">
    <location>
        <begin position="244"/>
        <end position="268"/>
    </location>
</feature>
<dbReference type="InterPro" id="IPR050879">
    <property type="entry name" value="Acyltransferase_3"/>
</dbReference>
<keyword evidence="4" id="KW-1185">Reference proteome</keyword>
<keyword evidence="3" id="KW-0012">Acyltransferase</keyword>
<dbReference type="Proteomes" id="UP000634134">
    <property type="component" value="Unassembled WGS sequence"/>
</dbReference>
<feature type="transmembrane region" description="Helical" evidence="1">
    <location>
        <begin position="61"/>
        <end position="80"/>
    </location>
</feature>
<evidence type="ECO:0000256" key="1">
    <source>
        <dbReference type="SAM" id="Phobius"/>
    </source>
</evidence>
<feature type="transmembrane region" description="Helical" evidence="1">
    <location>
        <begin position="92"/>
        <end position="109"/>
    </location>
</feature>
<evidence type="ECO:0000313" key="3">
    <source>
        <dbReference type="EMBL" id="MBE9466652.1"/>
    </source>
</evidence>
<protein>
    <submittedName>
        <fullName evidence="3">Acyltransferase</fullName>
    </submittedName>
</protein>
<dbReference type="PANTHER" id="PTHR23028">
    <property type="entry name" value="ACETYLTRANSFERASE"/>
    <property type="match status" value="1"/>
</dbReference>
<feature type="domain" description="Acyltransferase 3" evidence="2">
    <location>
        <begin position="22"/>
        <end position="328"/>
    </location>
</feature>
<proteinExistence type="predicted"/>
<evidence type="ECO:0000313" key="4">
    <source>
        <dbReference type="Proteomes" id="UP000634134"/>
    </source>
</evidence>
<dbReference type="Pfam" id="PF01757">
    <property type="entry name" value="Acyl_transf_3"/>
    <property type="match status" value="1"/>
</dbReference>
<feature type="transmembrane region" description="Helical" evidence="1">
    <location>
        <begin position="311"/>
        <end position="331"/>
    </location>
</feature>
<sequence length="348" mass="40971">MSPLSHPITRDKYIVHASRVLEIDSLRGLAAISVLLFHYTYKQSKLSPIVEFSFGVTGVDIFFMISGFVSLLSIQSMVDVKEYIIRRFSRLYPTYWVCVSLTSLYIFFFERPNFRLKDVLVNFTMVPNYFGIENLDGSYWTLLVELLFYSWIVGVFLMKKIHQIVDFGLLTLTLFLFYHYFKEFYPSVYTFTQTKIPITNHFPLFFSGILFCEIRNNGLSAKKIVFMLYSILSAFYLHDKGGMSMYIISHLQHNIIIVLFHIIFALMIRNRLKFLLRSSLIFLGHISYTLYLLHQYIGYGIIHMLIEFKYINIYSAILLTTTLVIFSAYLVTKYVEVPLLKYLRQRIC</sequence>
<feature type="transmembrane region" description="Helical" evidence="1">
    <location>
        <begin position="164"/>
        <end position="181"/>
    </location>
</feature>